<comment type="caution">
    <text evidence="4">The sequence shown here is derived from an EMBL/GenBank/DDBJ whole genome shotgun (WGS) entry which is preliminary data.</text>
</comment>
<dbReference type="Pfam" id="PF01713">
    <property type="entry name" value="Smr"/>
    <property type="match status" value="1"/>
</dbReference>
<dbReference type="Proteomes" id="UP000812440">
    <property type="component" value="Chromosome 1"/>
</dbReference>
<dbReference type="InterPro" id="IPR009060">
    <property type="entry name" value="UBA-like_sf"/>
</dbReference>
<dbReference type="SUPFAM" id="SSF160443">
    <property type="entry name" value="SMR domain-like"/>
    <property type="match status" value="1"/>
</dbReference>
<evidence type="ECO:0000259" key="2">
    <source>
        <dbReference type="PROSITE" id="PS50828"/>
    </source>
</evidence>
<dbReference type="Gene3D" id="3.30.1370.110">
    <property type="match status" value="1"/>
</dbReference>
<feature type="compositionally biased region" description="Polar residues" evidence="1">
    <location>
        <begin position="240"/>
        <end position="255"/>
    </location>
</feature>
<dbReference type="InterPro" id="IPR003892">
    <property type="entry name" value="CUE"/>
</dbReference>
<dbReference type="Pfam" id="PF08590">
    <property type="entry name" value="DUF1771"/>
    <property type="match status" value="1"/>
</dbReference>
<dbReference type="InterPro" id="IPR056719">
    <property type="entry name" value="DUF7817"/>
</dbReference>
<dbReference type="Gene3D" id="1.10.8.10">
    <property type="entry name" value="DNA helicase RuvA subunit, C-terminal domain"/>
    <property type="match status" value="1"/>
</dbReference>
<dbReference type="CDD" id="cd14279">
    <property type="entry name" value="CUE"/>
    <property type="match status" value="1"/>
</dbReference>
<dbReference type="InterPro" id="IPR036063">
    <property type="entry name" value="Smr_dom_sf"/>
</dbReference>
<dbReference type="SUPFAM" id="SSF46934">
    <property type="entry name" value="UBA-like"/>
    <property type="match status" value="1"/>
</dbReference>
<proteinExistence type="predicted"/>
<dbReference type="Pfam" id="PF25125">
    <property type="entry name" value="DUF7817"/>
    <property type="match status" value="1"/>
</dbReference>
<dbReference type="InterPro" id="IPR027417">
    <property type="entry name" value="P-loop_NTPase"/>
</dbReference>
<dbReference type="InterPro" id="IPR013899">
    <property type="entry name" value="DUF1771"/>
</dbReference>
<gene>
    <name evidence="4" type="ORF">GDO86_000295</name>
</gene>
<evidence type="ECO:0008006" key="6">
    <source>
        <dbReference type="Google" id="ProtNLM"/>
    </source>
</evidence>
<dbReference type="PROSITE" id="PS51140">
    <property type="entry name" value="CUE"/>
    <property type="match status" value="1"/>
</dbReference>
<evidence type="ECO:0000259" key="3">
    <source>
        <dbReference type="PROSITE" id="PS51140"/>
    </source>
</evidence>
<reference evidence="4" key="1">
    <citation type="thesis" date="2020" institute="ProQuest LLC" country="789 East Eisenhower Parkway, Ann Arbor, MI, USA">
        <title>Comparative Genomics and Chromosome Evolution.</title>
        <authorList>
            <person name="Mudd A.B."/>
        </authorList>
    </citation>
    <scope>NUCLEOTIDE SEQUENCE</scope>
    <source>
        <strain evidence="4">Female2</strain>
        <tissue evidence="4">Blood</tissue>
    </source>
</reference>
<feature type="region of interest" description="Disordered" evidence="1">
    <location>
        <begin position="1"/>
        <end position="40"/>
    </location>
</feature>
<feature type="domain" description="Smr" evidence="2">
    <location>
        <begin position="1372"/>
        <end position="1451"/>
    </location>
</feature>
<sequence>MPKKKKGQSVSPLRNPLASSSPSNHPSFAEQSCPPTMSNNNNGELLRSMCDMFPNLDPSLVEMVLAEYKQVELVMDYLLELSTSAKVDTPVKSADIVGFDMVASLLNSNSESSPFSGSLENAASSDSPNICVLETENSADICISNDLDSLLDEALNKYSLSNNSENIAGDICSELGDDIATSVAGNSDFPELLQNTVKFNEFARNVDFLEGVESNDPQTSNNKTILCETKQNSTSIYSCSVSQPAEDSPTDSNVIQGPGTEIPSFCPIKPELKVSEEEQRSKTNKEKHCYSSTETIHTLSYGPPKVSLPNGPAHQTPIWNPMAPSFHPTLCSQQRFFMPVALTQHQLSLAGNVNQGISLNPTTHSFVWNGNNFPSNAWSTNCVISTQLLPVPQPSVQTLKNNTVFVGKVLILLRGAPGSGKTTLARMLLQHNPMGIILSTDDYFYKHGQYHFDGNLIGEAHEWNQKRAQEAFNKNISPIIIDNTNMQGWEMKPYVSMAVKLKYKVTFREPDTWWKCKPKELERRNSHGVPKEKIKRMLENYERVSVNSVMNVSKGPEQKSKTPAIKENITNAESSSVLSRDKLNFVGDWPMAHTMGQRAPRSRSKVKANCKVNEPSATYHNERDRDQKQLECGPVEQDCKDAVVQTDTSKEMPGLDQRNKTDIPIIHLADHGCPLMENVELNEDGPQTAQNSCLVQCDPQGVTESLQSLHISNIKEVEIVECQISEKRTRQNKCNCRHCKLALNFTNTCTSPSQTEDILPSQLTVTLEEVNRDNSKYSQTEPQEFALMWRIEQKNYDLSNTCKILCGKSDRFKCNVVDECADPWKTIPYRVMQHKSTFVEEDELANISDEDNLNILARLFRSVSFDVLSDLFERCNKDIVWASNLLLDCGEKFYKDEDCQTEGYFNTKENRALGDCCHPVEVSADNINDTQLQTELSATCLDGKREPVNNCPIVAQSTFANVSVHPVTDLTNTESVKKSAEGNIITSLLTHTTDCDGQPAPMRCSSHIEMMMLKNTYTDIHKVASELEFNNAKEDLYELIVSDIDVQDALNDFEKVDNTKNKTESFSKECLKFDHLELSLPPELAFQLSELFGPVGIDLGSLTIEDCTVHIDLNLAEAIHKRWKESIMERQKQETLSYELLFQDISPSELDNLIQEEESQCFRNDFENSHTSSDGFPFLDQWRTHTPKVSLRQIMSEEIALQEQECQKKSSVRKNCATKLKEKQLFELFPNIEKKLLKDIFKENNYSLENAAQFISLILEADPVHNVIAFPPDKVNKKKLKQDKETIPEKLYQDCEDPEYDDFRAEAFLYRRKQQECYRKAAEAHIRGMKPVATYYAQQAYLYGQKMKEENHRAAVHIFQRANEFLLPENILDLHGLHVSEAMKHFRQVLEDKMEEYKKNGGNSYLSVITGRGNHSHGGVPRIKLAVIDYLKNNSFRFQEIRPGVLRITLKV</sequence>
<dbReference type="Pfam" id="PF25126">
    <property type="entry name" value="DUF7818"/>
    <property type="match status" value="1"/>
</dbReference>
<dbReference type="SMART" id="SM00463">
    <property type="entry name" value="SMR"/>
    <property type="match status" value="1"/>
</dbReference>
<dbReference type="PANTHER" id="PTHR46535:SF1">
    <property type="entry name" value="NEDD4-BINDING PROTEIN 2"/>
    <property type="match status" value="1"/>
</dbReference>
<dbReference type="InterPro" id="IPR056718">
    <property type="entry name" value="DUF7816"/>
</dbReference>
<feature type="compositionally biased region" description="Polar residues" evidence="1">
    <location>
        <begin position="8"/>
        <end position="40"/>
    </location>
</feature>
<organism evidence="4 5">
    <name type="scientific">Hymenochirus boettgeri</name>
    <name type="common">Congo dwarf clawed frog</name>
    <dbReference type="NCBI Taxonomy" id="247094"/>
    <lineage>
        <taxon>Eukaryota</taxon>
        <taxon>Metazoa</taxon>
        <taxon>Chordata</taxon>
        <taxon>Craniata</taxon>
        <taxon>Vertebrata</taxon>
        <taxon>Euteleostomi</taxon>
        <taxon>Amphibia</taxon>
        <taxon>Batrachia</taxon>
        <taxon>Anura</taxon>
        <taxon>Pipoidea</taxon>
        <taxon>Pipidae</taxon>
        <taxon>Pipinae</taxon>
        <taxon>Hymenochirus</taxon>
    </lineage>
</organism>
<dbReference type="CDD" id="cd00267">
    <property type="entry name" value="ABC_ATPase"/>
    <property type="match status" value="1"/>
</dbReference>
<evidence type="ECO:0000256" key="1">
    <source>
        <dbReference type="SAM" id="MobiDB-lite"/>
    </source>
</evidence>
<dbReference type="PROSITE" id="PS50828">
    <property type="entry name" value="SMR"/>
    <property type="match status" value="1"/>
</dbReference>
<dbReference type="SMART" id="SM01162">
    <property type="entry name" value="DUF1771"/>
    <property type="match status" value="1"/>
</dbReference>
<dbReference type="GO" id="GO:0004519">
    <property type="term" value="F:endonuclease activity"/>
    <property type="evidence" value="ECO:0007669"/>
    <property type="project" value="TreeGrafter"/>
</dbReference>
<evidence type="ECO:0000313" key="5">
    <source>
        <dbReference type="Proteomes" id="UP000812440"/>
    </source>
</evidence>
<dbReference type="Pfam" id="PF13671">
    <property type="entry name" value="AAA_33"/>
    <property type="match status" value="1"/>
</dbReference>
<keyword evidence="5" id="KW-1185">Reference proteome</keyword>
<dbReference type="EMBL" id="JAACNH010000001">
    <property type="protein sequence ID" value="KAG8453608.1"/>
    <property type="molecule type" value="Genomic_DNA"/>
</dbReference>
<dbReference type="InterPro" id="IPR002625">
    <property type="entry name" value="Smr_dom"/>
</dbReference>
<feature type="domain" description="CUE" evidence="3">
    <location>
        <begin position="41"/>
        <end position="83"/>
    </location>
</feature>
<name>A0A8T2KAF6_9PIPI</name>
<dbReference type="SUPFAM" id="SSF52540">
    <property type="entry name" value="P-loop containing nucleoside triphosphate hydrolases"/>
    <property type="match status" value="1"/>
</dbReference>
<dbReference type="SMART" id="SM00546">
    <property type="entry name" value="CUE"/>
    <property type="match status" value="2"/>
</dbReference>
<dbReference type="Gene3D" id="3.40.50.300">
    <property type="entry name" value="P-loop containing nucleotide triphosphate hydrolases"/>
    <property type="match status" value="1"/>
</dbReference>
<dbReference type="Pfam" id="PF25124">
    <property type="entry name" value="DUF7816"/>
    <property type="match status" value="1"/>
</dbReference>
<evidence type="ECO:0000313" key="4">
    <source>
        <dbReference type="EMBL" id="KAG8453608.1"/>
    </source>
</evidence>
<dbReference type="InterPro" id="IPR056720">
    <property type="entry name" value="DUF7818"/>
</dbReference>
<dbReference type="GO" id="GO:0005634">
    <property type="term" value="C:nucleus"/>
    <property type="evidence" value="ECO:0007669"/>
    <property type="project" value="TreeGrafter"/>
</dbReference>
<protein>
    <recommendedName>
        <fullName evidence="6">NEDD4-binding protein 2</fullName>
    </recommendedName>
</protein>
<dbReference type="OrthoDB" id="3231855at2759"/>
<feature type="region of interest" description="Disordered" evidence="1">
    <location>
        <begin position="240"/>
        <end position="260"/>
    </location>
</feature>
<dbReference type="InterPro" id="IPR052772">
    <property type="entry name" value="Endo/PolyKinase_Domain-Protein"/>
</dbReference>
<dbReference type="GO" id="GO:0043130">
    <property type="term" value="F:ubiquitin binding"/>
    <property type="evidence" value="ECO:0007669"/>
    <property type="project" value="InterPro"/>
</dbReference>
<accession>A0A8T2KAF6</accession>
<dbReference type="PANTHER" id="PTHR46535">
    <property type="entry name" value="NEDD4-BINDING PROTEIN 2"/>
    <property type="match status" value="1"/>
</dbReference>